<organism evidence="2 3">
    <name type="scientific">Legionella beliardensis</name>
    <dbReference type="NCBI Taxonomy" id="91822"/>
    <lineage>
        <taxon>Bacteria</taxon>
        <taxon>Pseudomonadati</taxon>
        <taxon>Pseudomonadota</taxon>
        <taxon>Gammaproteobacteria</taxon>
        <taxon>Legionellales</taxon>
        <taxon>Legionellaceae</taxon>
        <taxon>Legionella</taxon>
    </lineage>
</organism>
<name>A0A378I510_9GAMM</name>
<reference evidence="2 3" key="1">
    <citation type="submission" date="2018-06" db="EMBL/GenBank/DDBJ databases">
        <authorList>
            <consortium name="Pathogen Informatics"/>
            <person name="Doyle S."/>
        </authorList>
    </citation>
    <scope>NUCLEOTIDE SEQUENCE [LARGE SCALE GENOMIC DNA]</scope>
    <source>
        <strain evidence="2 3">NCTC13315</strain>
    </source>
</reference>
<sequence>MSWLRFLGKGLQVQVGCLLTIMTTVFSEQTLAQCVPSDNPPAKQYDSVPTKIIRIYNNTDAVIYPLIETSTNSVDEWLQAYFGLCESSVFQHTLNYRIYVNGLSGISPNGYVALQVPVYTKLTDEADPALGPDKYINWWNGGRIKIYNSLITYQDDYNRDQQNRINPASVGVTCANEPKSECNDLVIYSGLGALKDDTPSQLTEYTFAGAPLQEGGNGLRLWALQDVDWDVSYVDSVYLPIAMGVLGNKYIGYTGTVLTLKQFKAYINKFLAASEVGFGWSNYIIPGNDNSIIKLPGTYNYMLGVLNKTVTPLKKNSPLANIALLWKSCFQEGSPNPNYYDFPFLKGQTLISCDDPLKSDIWKVHQLFMQNYKQYQNDPTCDSAQFLADLKAQKVPFNRVLLARIYGWVPFNDYCQKGAAANSLCKTSTDTQDPALSNPDPTVCTAQYQDAHQTYRDLQYAYTQTKYNVDNAHNFNPYVELIHGKNFLNMDAYAFSIDDAVGNMQEAGDGLVVAVGGVKGLVNRNPYNPKLAVTVTMGKPQDGRPTWKAFDACNVNAAVCIPQTPIPAGGTSFKLGSIKKFPIKVAIKDSADRIYQFIIQSGPTPQNNYTIPVDAILKDSCKVTDSNNNPVDGWCVPFTNKVDHGTPYAHTQMDENGRPVNYVSTNDPPPL</sequence>
<dbReference type="Proteomes" id="UP000254968">
    <property type="component" value="Unassembled WGS sequence"/>
</dbReference>
<gene>
    <name evidence="2" type="ORF">NCTC13315_02492</name>
</gene>
<accession>A0A378I510</accession>
<evidence type="ECO:0000313" key="3">
    <source>
        <dbReference type="Proteomes" id="UP000254968"/>
    </source>
</evidence>
<dbReference type="EMBL" id="UGNV01000001">
    <property type="protein sequence ID" value="STX29932.1"/>
    <property type="molecule type" value="Genomic_DNA"/>
</dbReference>
<feature type="region of interest" description="Disordered" evidence="1">
    <location>
        <begin position="650"/>
        <end position="671"/>
    </location>
</feature>
<evidence type="ECO:0008006" key="4">
    <source>
        <dbReference type="Google" id="ProtNLM"/>
    </source>
</evidence>
<keyword evidence="3" id="KW-1185">Reference proteome</keyword>
<feature type="compositionally biased region" description="Polar residues" evidence="1">
    <location>
        <begin position="662"/>
        <end position="671"/>
    </location>
</feature>
<dbReference type="RefSeq" id="WP_115303605.1">
    <property type="nucleotide sequence ID" value="NZ_CAAAHO010000005.1"/>
</dbReference>
<dbReference type="AlphaFoldDB" id="A0A378I510"/>
<evidence type="ECO:0000256" key="1">
    <source>
        <dbReference type="SAM" id="MobiDB-lite"/>
    </source>
</evidence>
<dbReference type="OrthoDB" id="8856867at2"/>
<protein>
    <recommendedName>
        <fullName evidence="4">Thaumatin domain-containing protein</fullName>
    </recommendedName>
</protein>
<proteinExistence type="predicted"/>
<evidence type="ECO:0000313" key="2">
    <source>
        <dbReference type="EMBL" id="STX29932.1"/>
    </source>
</evidence>